<dbReference type="Pfam" id="PF08263">
    <property type="entry name" value="LRRNT_2"/>
    <property type="match status" value="1"/>
</dbReference>
<dbReference type="FunFam" id="3.30.200.20:FF:000015">
    <property type="entry name" value="Somatic embryogenesis receptor kinase 1"/>
    <property type="match status" value="1"/>
</dbReference>
<dbReference type="GO" id="GO:0005886">
    <property type="term" value="C:plasma membrane"/>
    <property type="evidence" value="ECO:0007669"/>
    <property type="project" value="UniProtKB-SubCell"/>
</dbReference>
<keyword evidence="11" id="KW-0677">Repeat</keyword>
<keyword evidence="9" id="KW-0812">Transmembrane</keyword>
<dbReference type="Pfam" id="PF07714">
    <property type="entry name" value="PK_Tyr_Ser-Thr"/>
    <property type="match status" value="1"/>
</dbReference>
<evidence type="ECO:0000256" key="20">
    <source>
        <dbReference type="ARBA" id="ARBA00048679"/>
    </source>
</evidence>
<evidence type="ECO:0000259" key="24">
    <source>
        <dbReference type="PROSITE" id="PS50011"/>
    </source>
</evidence>
<evidence type="ECO:0000256" key="1">
    <source>
        <dbReference type="ARBA" id="ARBA00004162"/>
    </source>
</evidence>
<dbReference type="InterPro" id="IPR011009">
    <property type="entry name" value="Kinase-like_dom_sf"/>
</dbReference>
<dbReference type="AlphaFoldDB" id="A0A1I9W083"/>
<feature type="compositionally biased region" description="Pro residues" evidence="22">
    <location>
        <begin position="201"/>
        <end position="212"/>
    </location>
</feature>
<keyword evidence="17 25" id="KW-0675">Receptor</keyword>
<keyword evidence="7" id="KW-0433">Leucine-rich repeat</keyword>
<keyword evidence="8" id="KW-0808">Transferase</keyword>
<dbReference type="GO" id="GO:0005524">
    <property type="term" value="F:ATP binding"/>
    <property type="evidence" value="ECO:0007669"/>
    <property type="project" value="UniProtKB-UniRule"/>
</dbReference>
<keyword evidence="6" id="KW-0723">Serine/threonine-protein kinase</keyword>
<evidence type="ECO:0000256" key="6">
    <source>
        <dbReference type="ARBA" id="ARBA00022527"/>
    </source>
</evidence>
<dbReference type="InterPro" id="IPR013210">
    <property type="entry name" value="LRR_N_plant-typ"/>
</dbReference>
<dbReference type="FunFam" id="1.10.510.10:FF:000016">
    <property type="entry name" value="Somatic embryogenesis receptor-like kinase 1"/>
    <property type="match status" value="1"/>
</dbReference>
<feature type="domain" description="Protein kinase" evidence="24">
    <location>
        <begin position="286"/>
        <end position="573"/>
    </location>
</feature>
<evidence type="ECO:0000256" key="9">
    <source>
        <dbReference type="ARBA" id="ARBA00022692"/>
    </source>
</evidence>
<evidence type="ECO:0000256" key="15">
    <source>
        <dbReference type="ARBA" id="ARBA00022989"/>
    </source>
</evidence>
<dbReference type="PROSITE" id="PS00107">
    <property type="entry name" value="PROTEIN_KINASE_ATP"/>
    <property type="match status" value="1"/>
</dbReference>
<evidence type="ECO:0000256" key="12">
    <source>
        <dbReference type="ARBA" id="ARBA00022741"/>
    </source>
</evidence>
<keyword evidence="18" id="KW-0325">Glycoprotein</keyword>
<keyword evidence="16" id="KW-0472">Membrane</keyword>
<evidence type="ECO:0000256" key="8">
    <source>
        <dbReference type="ARBA" id="ARBA00022679"/>
    </source>
</evidence>
<comment type="catalytic activity">
    <reaction evidence="20">
        <text>L-seryl-[protein] + ATP = O-phospho-L-seryl-[protein] + ADP + H(+)</text>
        <dbReference type="Rhea" id="RHEA:17989"/>
        <dbReference type="Rhea" id="RHEA-COMP:9863"/>
        <dbReference type="Rhea" id="RHEA-COMP:11604"/>
        <dbReference type="ChEBI" id="CHEBI:15378"/>
        <dbReference type="ChEBI" id="CHEBI:29999"/>
        <dbReference type="ChEBI" id="CHEBI:30616"/>
        <dbReference type="ChEBI" id="CHEBI:83421"/>
        <dbReference type="ChEBI" id="CHEBI:456216"/>
        <dbReference type="EC" id="2.7.11.1"/>
    </reaction>
</comment>
<dbReference type="FunFam" id="3.80.10.10:FF:000024">
    <property type="entry name" value="Somatic embryogenesis receptor kinase 1"/>
    <property type="match status" value="1"/>
</dbReference>
<keyword evidence="14 21" id="KW-0067">ATP-binding</keyword>
<dbReference type="PROSITE" id="PS00108">
    <property type="entry name" value="PROTEIN_KINASE_ST"/>
    <property type="match status" value="1"/>
</dbReference>
<dbReference type="EC" id="2.7.11.1" evidence="4"/>
<dbReference type="InterPro" id="IPR032675">
    <property type="entry name" value="LRR_dom_sf"/>
</dbReference>
<dbReference type="InterPro" id="IPR008271">
    <property type="entry name" value="Ser/Thr_kinase_AS"/>
</dbReference>
<evidence type="ECO:0000256" key="23">
    <source>
        <dbReference type="SAM" id="SignalP"/>
    </source>
</evidence>
<evidence type="ECO:0000256" key="13">
    <source>
        <dbReference type="ARBA" id="ARBA00022777"/>
    </source>
</evidence>
<evidence type="ECO:0000256" key="11">
    <source>
        <dbReference type="ARBA" id="ARBA00022737"/>
    </source>
</evidence>
<dbReference type="SMART" id="SM00220">
    <property type="entry name" value="S_TKc"/>
    <property type="match status" value="1"/>
</dbReference>
<dbReference type="Pfam" id="PF00560">
    <property type="entry name" value="LRR_1"/>
    <property type="match status" value="4"/>
</dbReference>
<dbReference type="InterPro" id="IPR001245">
    <property type="entry name" value="Ser-Thr/Tyr_kinase_cat_dom"/>
</dbReference>
<reference evidence="25" key="1">
    <citation type="submission" date="2015-10" db="EMBL/GenBank/DDBJ databases">
        <title>The patterns of DNA cytosine methylation of different tissues and organs in poplar.</title>
        <authorList>
            <person name="Zhang D."/>
            <person name="Wang Q."/>
        </authorList>
    </citation>
    <scope>NUCLEOTIDE SEQUENCE</scope>
</reference>
<evidence type="ECO:0000256" key="2">
    <source>
        <dbReference type="ARBA" id="ARBA00004479"/>
    </source>
</evidence>
<dbReference type="Gene3D" id="3.80.10.10">
    <property type="entry name" value="Ribonuclease Inhibitor"/>
    <property type="match status" value="1"/>
</dbReference>
<keyword evidence="12 21" id="KW-0547">Nucleotide-binding</keyword>
<dbReference type="InterPro" id="IPR017441">
    <property type="entry name" value="Protein_kinase_ATP_BS"/>
</dbReference>
<keyword evidence="15" id="KW-1133">Transmembrane helix</keyword>
<dbReference type="PROSITE" id="PS51450">
    <property type="entry name" value="LRR"/>
    <property type="match status" value="1"/>
</dbReference>
<evidence type="ECO:0000256" key="3">
    <source>
        <dbReference type="ARBA" id="ARBA00008684"/>
    </source>
</evidence>
<name>A0A1I9W083_POPTO</name>
<comment type="similarity">
    <text evidence="3">Belongs to the protein kinase superfamily. Ser/Thr protein kinase family.</text>
</comment>
<comment type="subcellular location">
    <subcellularLocation>
        <location evidence="1">Cell membrane</location>
        <topology evidence="1">Single-pass membrane protein</topology>
    </subcellularLocation>
    <subcellularLocation>
        <location evidence="2">Membrane</location>
        <topology evidence="2">Single-pass type I membrane protein</topology>
    </subcellularLocation>
</comment>
<evidence type="ECO:0000256" key="19">
    <source>
        <dbReference type="ARBA" id="ARBA00047899"/>
    </source>
</evidence>
<feature type="signal peptide" evidence="23">
    <location>
        <begin position="1"/>
        <end position="22"/>
    </location>
</feature>
<evidence type="ECO:0000256" key="4">
    <source>
        <dbReference type="ARBA" id="ARBA00012513"/>
    </source>
</evidence>
<evidence type="ECO:0000313" key="25">
    <source>
        <dbReference type="EMBL" id="APA20217.1"/>
    </source>
</evidence>
<evidence type="ECO:0000256" key="17">
    <source>
        <dbReference type="ARBA" id="ARBA00023170"/>
    </source>
</evidence>
<dbReference type="InterPro" id="IPR001611">
    <property type="entry name" value="Leu-rich_rpt"/>
</dbReference>
<dbReference type="PANTHER" id="PTHR47988">
    <property type="entry name" value="SOMATIC EMBRYOGENESIS RECEPTOR KINASE 1"/>
    <property type="match status" value="1"/>
</dbReference>
<evidence type="ECO:0000256" key="21">
    <source>
        <dbReference type="PROSITE-ProRule" id="PRU10141"/>
    </source>
</evidence>
<dbReference type="GO" id="GO:0004674">
    <property type="term" value="F:protein serine/threonine kinase activity"/>
    <property type="evidence" value="ECO:0007669"/>
    <property type="project" value="UniProtKB-KW"/>
</dbReference>
<keyword evidence="13 25" id="KW-0418">Kinase</keyword>
<dbReference type="Gene3D" id="3.30.200.20">
    <property type="entry name" value="Phosphorylase Kinase, domain 1"/>
    <property type="match status" value="1"/>
</dbReference>
<feature type="chain" id="PRO_5009605703" description="non-specific serine/threonine protein kinase" evidence="23">
    <location>
        <begin position="23"/>
        <end position="609"/>
    </location>
</feature>
<evidence type="ECO:0000256" key="7">
    <source>
        <dbReference type="ARBA" id="ARBA00022614"/>
    </source>
</evidence>
<evidence type="ECO:0000256" key="10">
    <source>
        <dbReference type="ARBA" id="ARBA00022729"/>
    </source>
</evidence>
<dbReference type="SUPFAM" id="SSF52058">
    <property type="entry name" value="L domain-like"/>
    <property type="match status" value="1"/>
</dbReference>
<organism evidence="25">
    <name type="scientific">Populus tomentosa</name>
    <name type="common">Chinese white poplar</name>
    <dbReference type="NCBI Taxonomy" id="118781"/>
    <lineage>
        <taxon>Eukaryota</taxon>
        <taxon>Viridiplantae</taxon>
        <taxon>Streptophyta</taxon>
        <taxon>Embryophyta</taxon>
        <taxon>Tracheophyta</taxon>
        <taxon>Spermatophyta</taxon>
        <taxon>Magnoliopsida</taxon>
        <taxon>eudicotyledons</taxon>
        <taxon>Gunneridae</taxon>
        <taxon>Pentapetalae</taxon>
        <taxon>rosids</taxon>
        <taxon>fabids</taxon>
        <taxon>Malpighiales</taxon>
        <taxon>Salicaceae</taxon>
        <taxon>Saliceae</taxon>
        <taxon>Populus</taxon>
    </lineage>
</organism>
<dbReference type="EMBL" id="KT972482">
    <property type="protein sequence ID" value="APA20217.1"/>
    <property type="molecule type" value="Genomic_DNA"/>
</dbReference>
<feature type="region of interest" description="Disordered" evidence="22">
    <location>
        <begin position="197"/>
        <end position="222"/>
    </location>
</feature>
<sequence length="609" mass="67634">MWAIWTSAFFLVFHLVVVRVSSNVEGDALNALKMNLLDPNNVLQSWDATLVNPCTWFHVTCNNENSVTRVDLGNANLSGQLVTQLGVLSNLQYLELYSNNLTGQIPDELGNLTDLVSLDLYLNNLTGPIPQTLGKLQKLRFLRLNNNTLSGTIPMNLTTVTTLQVLDLSNNQLTGDIPVNGSFSLFTPISFSNNKFNISQAPPPPPLSPPSRGPSNGNSATGSIAGGVAAGTALLFAAPAMVLAYWRKRKPQDHFFDVPAEEDPEVHLGQLKRFSLRELQVATDNFSHKNILGRGGFGKVYKGRLADGSLVAVKRLKEERTQGGELQFQTEVEMISMAVHRNLLRLRGFCMTPTERLLVYPYMANGSVASCLRERSESQSPLQWPIRKQIALGSARGLAYLHDHCDPKIIHRDVKAANILLDEEFEAVVGDFGLAKLMDYKDTHVTTAVRGTIGHIAPEYLSTGKSSEKTDVFGYGVMLLELITGQRAFDLARLANDDDVMLLDWVKGLLKDKKLEMLVDADLTGDYIDDEVEKLIQVALLCTQSSPMERPKMSEVVRMLEGDGLAERWEEWQKEEVFRQEFNHTHHANTNWIVDSSSHIPPDELSGPR</sequence>
<accession>A0A1I9W083</accession>
<comment type="catalytic activity">
    <reaction evidence="19">
        <text>L-threonyl-[protein] + ATP = O-phospho-L-threonyl-[protein] + ADP + H(+)</text>
        <dbReference type="Rhea" id="RHEA:46608"/>
        <dbReference type="Rhea" id="RHEA-COMP:11060"/>
        <dbReference type="Rhea" id="RHEA-COMP:11605"/>
        <dbReference type="ChEBI" id="CHEBI:15378"/>
        <dbReference type="ChEBI" id="CHEBI:30013"/>
        <dbReference type="ChEBI" id="CHEBI:30616"/>
        <dbReference type="ChEBI" id="CHEBI:61977"/>
        <dbReference type="ChEBI" id="CHEBI:456216"/>
        <dbReference type="EC" id="2.7.11.1"/>
    </reaction>
</comment>
<evidence type="ECO:0000256" key="16">
    <source>
        <dbReference type="ARBA" id="ARBA00023136"/>
    </source>
</evidence>
<evidence type="ECO:0000256" key="22">
    <source>
        <dbReference type="SAM" id="MobiDB-lite"/>
    </source>
</evidence>
<evidence type="ECO:0000256" key="18">
    <source>
        <dbReference type="ARBA" id="ARBA00023180"/>
    </source>
</evidence>
<evidence type="ECO:0000256" key="14">
    <source>
        <dbReference type="ARBA" id="ARBA00022840"/>
    </source>
</evidence>
<dbReference type="InterPro" id="IPR000719">
    <property type="entry name" value="Prot_kinase_dom"/>
</dbReference>
<keyword evidence="10 23" id="KW-0732">Signal</keyword>
<dbReference type="SUPFAM" id="SSF56112">
    <property type="entry name" value="Protein kinase-like (PK-like)"/>
    <property type="match status" value="1"/>
</dbReference>
<protein>
    <recommendedName>
        <fullName evidence="4">non-specific serine/threonine protein kinase</fullName>
        <ecNumber evidence="4">2.7.11.1</ecNumber>
    </recommendedName>
</protein>
<dbReference type="Gene3D" id="1.10.510.10">
    <property type="entry name" value="Transferase(Phosphotransferase) domain 1"/>
    <property type="match status" value="1"/>
</dbReference>
<feature type="binding site" evidence="21">
    <location>
        <position position="314"/>
    </location>
    <ligand>
        <name>ATP</name>
        <dbReference type="ChEBI" id="CHEBI:30616"/>
    </ligand>
</feature>
<dbReference type="PROSITE" id="PS50011">
    <property type="entry name" value="PROTEIN_KINASE_DOM"/>
    <property type="match status" value="1"/>
</dbReference>
<keyword evidence="5" id="KW-1003">Cell membrane</keyword>
<evidence type="ECO:0000256" key="5">
    <source>
        <dbReference type="ARBA" id="ARBA00022475"/>
    </source>
</evidence>
<proteinExistence type="inferred from homology"/>